<dbReference type="AlphaFoldDB" id="A0A8I0AM56"/>
<protein>
    <submittedName>
        <fullName evidence="2">Rrf2 family transcriptional regulator</fullName>
    </submittedName>
</protein>
<dbReference type="InterPro" id="IPR036390">
    <property type="entry name" value="WH_DNA-bd_sf"/>
</dbReference>
<dbReference type="InterPro" id="IPR036388">
    <property type="entry name" value="WH-like_DNA-bd_sf"/>
</dbReference>
<reference evidence="2 3" key="1">
    <citation type="submission" date="2020-08" db="EMBL/GenBank/DDBJ databases">
        <title>Genome public.</title>
        <authorList>
            <person name="Liu C."/>
            <person name="Sun Q."/>
        </authorList>
    </citation>
    <scope>NUCLEOTIDE SEQUENCE [LARGE SCALE GENOMIC DNA]</scope>
    <source>
        <strain evidence="2 3">NSJ-10</strain>
    </source>
</reference>
<dbReference type="GO" id="GO:0005829">
    <property type="term" value="C:cytosol"/>
    <property type="evidence" value="ECO:0007669"/>
    <property type="project" value="TreeGrafter"/>
</dbReference>
<evidence type="ECO:0000313" key="3">
    <source>
        <dbReference type="Proteomes" id="UP000615234"/>
    </source>
</evidence>
<dbReference type="PANTHER" id="PTHR33221">
    <property type="entry name" value="WINGED HELIX-TURN-HELIX TRANSCRIPTIONAL REGULATOR, RRF2 FAMILY"/>
    <property type="match status" value="1"/>
</dbReference>
<dbReference type="PROSITE" id="PS51197">
    <property type="entry name" value="HTH_RRF2_2"/>
    <property type="match status" value="1"/>
</dbReference>
<proteinExistence type="predicted"/>
<sequence length="145" mass="16200">MKISTKGRYAIKLMLDLATYYNGEPVKIKDIARRQHISDKYLEQIVAILNKASLVKSIRGARGGYMLSASPENYTVRQILETVEGSLAPADCVGANAAYCENRSMCVSVLIWEKLDQAIQDVLEGITLADLVDWQNNLMVDQYVI</sequence>
<dbReference type="NCBIfam" id="TIGR00738">
    <property type="entry name" value="rrf2_super"/>
    <property type="match status" value="1"/>
</dbReference>
<accession>A0A8I0AM56</accession>
<dbReference type="Pfam" id="PF02082">
    <property type="entry name" value="Rrf2"/>
    <property type="match status" value="1"/>
</dbReference>
<organism evidence="2 3">
    <name type="scientific">Coprococcus hominis</name>
    <name type="common">ex Liu et al. 2022</name>
    <dbReference type="NCBI Taxonomy" id="2763039"/>
    <lineage>
        <taxon>Bacteria</taxon>
        <taxon>Bacillati</taxon>
        <taxon>Bacillota</taxon>
        <taxon>Clostridia</taxon>
        <taxon>Lachnospirales</taxon>
        <taxon>Lachnospiraceae</taxon>
        <taxon>Coprococcus</taxon>
    </lineage>
</organism>
<comment type="caution">
    <text evidence="2">The sequence shown here is derived from an EMBL/GenBank/DDBJ whole genome shotgun (WGS) entry which is preliminary data.</text>
</comment>
<dbReference type="InterPro" id="IPR030489">
    <property type="entry name" value="TR_Rrf2-type_CS"/>
</dbReference>
<dbReference type="PROSITE" id="PS01332">
    <property type="entry name" value="HTH_RRF2_1"/>
    <property type="match status" value="1"/>
</dbReference>
<keyword evidence="3" id="KW-1185">Reference proteome</keyword>
<evidence type="ECO:0000256" key="1">
    <source>
        <dbReference type="ARBA" id="ARBA00023125"/>
    </source>
</evidence>
<dbReference type="Proteomes" id="UP000615234">
    <property type="component" value="Unassembled WGS sequence"/>
</dbReference>
<keyword evidence="1" id="KW-0238">DNA-binding</keyword>
<gene>
    <name evidence="2" type="ORF">H8S09_11865</name>
</gene>
<dbReference type="RefSeq" id="WP_117823558.1">
    <property type="nucleotide sequence ID" value="NZ_JACOOX010000006.1"/>
</dbReference>
<evidence type="ECO:0000313" key="2">
    <source>
        <dbReference type="EMBL" id="MBC5663556.1"/>
    </source>
</evidence>
<dbReference type="PANTHER" id="PTHR33221:SF5">
    <property type="entry name" value="HTH-TYPE TRANSCRIPTIONAL REGULATOR ISCR"/>
    <property type="match status" value="1"/>
</dbReference>
<dbReference type="GO" id="GO:0003700">
    <property type="term" value="F:DNA-binding transcription factor activity"/>
    <property type="evidence" value="ECO:0007669"/>
    <property type="project" value="TreeGrafter"/>
</dbReference>
<dbReference type="GO" id="GO:0003677">
    <property type="term" value="F:DNA binding"/>
    <property type="evidence" value="ECO:0007669"/>
    <property type="project" value="UniProtKB-KW"/>
</dbReference>
<dbReference type="Gene3D" id="1.10.10.10">
    <property type="entry name" value="Winged helix-like DNA-binding domain superfamily/Winged helix DNA-binding domain"/>
    <property type="match status" value="1"/>
</dbReference>
<dbReference type="SUPFAM" id="SSF46785">
    <property type="entry name" value="Winged helix' DNA-binding domain"/>
    <property type="match status" value="1"/>
</dbReference>
<dbReference type="InterPro" id="IPR000944">
    <property type="entry name" value="Tscrpt_reg_Rrf2"/>
</dbReference>
<name>A0A8I0AM56_9FIRM</name>
<dbReference type="EMBL" id="JACOOX010000006">
    <property type="protein sequence ID" value="MBC5663556.1"/>
    <property type="molecule type" value="Genomic_DNA"/>
</dbReference>